<dbReference type="OrthoDB" id="512200at2759"/>
<dbReference type="InterPro" id="IPR057137">
    <property type="entry name" value="CDP1-like_a_solenoid_2"/>
</dbReference>
<accession>A0A8T2RLU4</accession>
<evidence type="ECO:0000259" key="3">
    <source>
        <dbReference type="Pfam" id="PF23468"/>
    </source>
</evidence>
<feature type="domain" description="Plastid division protein CDP1-like 1st alpha solenoid" evidence="4">
    <location>
        <begin position="179"/>
        <end position="319"/>
    </location>
</feature>
<evidence type="ECO:0000313" key="5">
    <source>
        <dbReference type="EMBL" id="KAH7296483.1"/>
    </source>
</evidence>
<name>A0A8T2RLU4_CERRI</name>
<organism evidence="5 6">
    <name type="scientific">Ceratopteris richardii</name>
    <name type="common">Triangle waterfern</name>
    <dbReference type="NCBI Taxonomy" id="49495"/>
    <lineage>
        <taxon>Eukaryota</taxon>
        <taxon>Viridiplantae</taxon>
        <taxon>Streptophyta</taxon>
        <taxon>Embryophyta</taxon>
        <taxon>Tracheophyta</taxon>
        <taxon>Polypodiopsida</taxon>
        <taxon>Polypodiidae</taxon>
        <taxon>Polypodiales</taxon>
        <taxon>Pteridineae</taxon>
        <taxon>Pteridaceae</taxon>
        <taxon>Parkerioideae</taxon>
        <taxon>Ceratopteris</taxon>
    </lineage>
</organism>
<feature type="compositionally biased region" description="Polar residues" evidence="1">
    <location>
        <begin position="592"/>
        <end position="604"/>
    </location>
</feature>
<evidence type="ECO:0000256" key="1">
    <source>
        <dbReference type="SAM" id="MobiDB-lite"/>
    </source>
</evidence>
<evidence type="ECO:0008006" key="7">
    <source>
        <dbReference type="Google" id="ProtNLM"/>
    </source>
</evidence>
<evidence type="ECO:0000259" key="4">
    <source>
        <dbReference type="Pfam" id="PF25515"/>
    </source>
</evidence>
<dbReference type="OMA" id="HIPADSW"/>
<dbReference type="InterPro" id="IPR058032">
    <property type="entry name" value="CDP1-like_a_solenoid_1"/>
</dbReference>
<feature type="domain" description="Plastid division protein CDP1-like IMS" evidence="2">
    <location>
        <begin position="684"/>
        <end position="799"/>
    </location>
</feature>
<dbReference type="Pfam" id="PF13355">
    <property type="entry name" value="ARC6-like_IMS"/>
    <property type="match status" value="1"/>
</dbReference>
<dbReference type="InterPro" id="IPR036869">
    <property type="entry name" value="J_dom_sf"/>
</dbReference>
<dbReference type="InterPro" id="IPR044685">
    <property type="entry name" value="CPD1-like"/>
</dbReference>
<feature type="domain" description="Plastid division protein CDP1-like 2nd alpha solenoid" evidence="3">
    <location>
        <begin position="340"/>
        <end position="532"/>
    </location>
</feature>
<evidence type="ECO:0000313" key="6">
    <source>
        <dbReference type="Proteomes" id="UP000825935"/>
    </source>
</evidence>
<dbReference type="Pfam" id="PF23468">
    <property type="entry name" value="ARC6"/>
    <property type="match status" value="1"/>
</dbReference>
<gene>
    <name evidence="5" type="ORF">KP509_26G024800</name>
</gene>
<dbReference type="GO" id="GO:0009706">
    <property type="term" value="C:chloroplast inner membrane"/>
    <property type="evidence" value="ECO:0007669"/>
    <property type="project" value="TreeGrafter"/>
</dbReference>
<dbReference type="PANTHER" id="PTHR33925:SF1">
    <property type="entry name" value="PROTEIN ACCUMULATION AND REPLICATION OF CHLOROPLASTS 6, CHLOROPLASTIC"/>
    <property type="match status" value="1"/>
</dbReference>
<dbReference type="AlphaFoldDB" id="A0A8T2RLU4"/>
<dbReference type="PANTHER" id="PTHR33925">
    <property type="entry name" value="PLASTID DIVISION PROTEIN CDP1, CHLOROPLASTIC-RELATED"/>
    <property type="match status" value="1"/>
</dbReference>
<dbReference type="Pfam" id="PF25515">
    <property type="entry name" value="Arm_PDR"/>
    <property type="match status" value="1"/>
</dbReference>
<dbReference type="Proteomes" id="UP000825935">
    <property type="component" value="Chromosome 26"/>
</dbReference>
<dbReference type="EMBL" id="CM035431">
    <property type="protein sequence ID" value="KAH7296483.1"/>
    <property type="molecule type" value="Genomic_DNA"/>
</dbReference>
<proteinExistence type="predicted"/>
<keyword evidence="6" id="KW-1185">Reference proteome</keyword>
<comment type="caution">
    <text evidence="5">The sequence shown here is derived from an EMBL/GenBank/DDBJ whole genome shotgun (WGS) entry which is preliminary data.</text>
</comment>
<reference evidence="5" key="1">
    <citation type="submission" date="2021-08" db="EMBL/GenBank/DDBJ databases">
        <title>WGS assembly of Ceratopteris richardii.</title>
        <authorList>
            <person name="Marchant D.B."/>
            <person name="Chen G."/>
            <person name="Jenkins J."/>
            <person name="Shu S."/>
            <person name="Leebens-Mack J."/>
            <person name="Grimwood J."/>
            <person name="Schmutz J."/>
            <person name="Soltis P."/>
            <person name="Soltis D."/>
            <person name="Chen Z.-H."/>
        </authorList>
    </citation>
    <scope>NUCLEOTIDE SEQUENCE</scope>
    <source>
        <strain evidence="5">Whitten #5841</strain>
        <tissue evidence="5">Leaf</tissue>
    </source>
</reference>
<dbReference type="GO" id="GO:0010020">
    <property type="term" value="P:chloroplast fission"/>
    <property type="evidence" value="ECO:0007669"/>
    <property type="project" value="TreeGrafter"/>
</dbReference>
<dbReference type="InterPro" id="IPR025344">
    <property type="entry name" value="CDP1-like_IMS"/>
</dbReference>
<sequence length="806" mass="88614">MISFANSRCLYVSRTSSFFKDSSSRSSAKCQSRYVLLPTLLPSHAGRQRKTIYKDFKTLSLYLSIPLSRNQKLREQWRPKSSASSALASSALSVSERTISLPIDFYQILGADTHFLADAIVRAYESKVNNLPADGFTQDAISARKEILWGACETLTNPDLRGEYNESLKEDAAGTLMVDVPFSKVPGALCLLQESGEIEIVLEVGKNLLKERLMRSYRRDIILAMALAYVELSREAMAETPPKIMQSCELLERSLKLLQEEGGSNLAPELQKQIDHTIQHLNPRCLLELLSLPLGKEHEERREEGKSGVEAILWTVGEAGAFLPIPGFSREGYLREAFSRLTAAEQVAFFTATPSNIPAETSEVYAVALAHIAEGFVSKKPHMIQEADTLFAELQQVNGSPSVLSGDFRPADQKLAFSFERGMCALLLGEIDDCRAWLGLDDADSPYREQSVTEFVVTNSPASDETDFLPGLCKLLETWLGGVLLPSFREFNGLEASLRDYFDDQNVLSYLEKLKQGGSPLAAAAAIVQLGAGAGAALDSVKTSALETLQKVFPLRKGNHHSFVDNDAMKAQSEKTFVEHIDNKFHADKTSESYSDNSGVSSGRVSPFGTVSGGETARDLDKSQQISPLQIASASILLGALCFGGWRILCTGKSLWKTQISYSEQQTSSSSGSTLLSSIDVRVAEKIVRRWQAVKSMALGRDHDLESLSEVLDGKMLEDMSGRAKDAQRNGWYWDYKLTNLSIDSVTTNTNGRGATVEATLCEGAKLFDENSSQALDSYQSSYTIRYELSIINGRWKITSGTVLQS</sequence>
<protein>
    <recommendedName>
        <fullName evidence="7">ARC6 IMS domain-containing protein</fullName>
    </recommendedName>
</protein>
<feature type="region of interest" description="Disordered" evidence="1">
    <location>
        <begin position="589"/>
        <end position="616"/>
    </location>
</feature>
<dbReference type="SUPFAM" id="SSF46565">
    <property type="entry name" value="Chaperone J-domain"/>
    <property type="match status" value="1"/>
</dbReference>
<evidence type="ECO:0000259" key="2">
    <source>
        <dbReference type="Pfam" id="PF13355"/>
    </source>
</evidence>